<evidence type="ECO:0000256" key="1">
    <source>
        <dbReference type="SAM" id="MobiDB-lite"/>
    </source>
</evidence>
<protein>
    <submittedName>
        <fullName evidence="2">Uncharacterized protein</fullName>
    </submittedName>
</protein>
<name>A0ABD3QSU8_9STRA</name>
<proteinExistence type="predicted"/>
<sequence>MPPSVQGIDQKLSVGQVASLKPSLSAQVTICSSNDSSSGVFLSPVSTASSCPEVVSRSRINSHCTPTSIDKVRERYLHRLGICAVPIEQRDSLHQRALSVSPTFTPSCSAPEEKTGHAVDNAKHDSLRQSSSQGDIPTSTTACEEVCSRHDKIILLRRSVQYTTKLKSDPDRENAISIAPISSISKFELSSAWTSLLSNDTASTASPSSEPLDGAFDLFSLPSDASVAFSRCDSPKSLDTTTIAPELLSSRDDLSVSSIPKQRKVSFDSTVKAVTIPSRRSYSTRIKSRIWSSAEEIYVNCIRNEREFEHDGKNWRTAKEESDFLCCASANELLLVHPFHFSGCTSSQSPWQNEQLDESHCDSASSSRPNEEEEEEGDVHDEPDGMFKMD</sequence>
<dbReference type="EMBL" id="JALLAZ020000111">
    <property type="protein sequence ID" value="KAL3803454.1"/>
    <property type="molecule type" value="Genomic_DNA"/>
</dbReference>
<evidence type="ECO:0000313" key="2">
    <source>
        <dbReference type="EMBL" id="KAL3803454.1"/>
    </source>
</evidence>
<comment type="caution">
    <text evidence="2">The sequence shown here is derived from an EMBL/GenBank/DDBJ whole genome shotgun (WGS) entry which is preliminary data.</text>
</comment>
<feature type="region of interest" description="Disordered" evidence="1">
    <location>
        <begin position="351"/>
        <end position="390"/>
    </location>
</feature>
<organism evidence="2 3">
    <name type="scientific">Stephanodiscus triporus</name>
    <dbReference type="NCBI Taxonomy" id="2934178"/>
    <lineage>
        <taxon>Eukaryota</taxon>
        <taxon>Sar</taxon>
        <taxon>Stramenopiles</taxon>
        <taxon>Ochrophyta</taxon>
        <taxon>Bacillariophyta</taxon>
        <taxon>Coscinodiscophyceae</taxon>
        <taxon>Thalassiosirophycidae</taxon>
        <taxon>Stephanodiscales</taxon>
        <taxon>Stephanodiscaceae</taxon>
        <taxon>Stephanodiscus</taxon>
    </lineage>
</organism>
<feature type="compositionally biased region" description="Basic and acidic residues" evidence="1">
    <location>
        <begin position="380"/>
        <end position="390"/>
    </location>
</feature>
<gene>
    <name evidence="2" type="ORF">ACHAW5_007023</name>
</gene>
<dbReference type="AlphaFoldDB" id="A0ABD3QSU8"/>
<dbReference type="Proteomes" id="UP001530315">
    <property type="component" value="Unassembled WGS sequence"/>
</dbReference>
<reference evidence="2 3" key="1">
    <citation type="submission" date="2024-10" db="EMBL/GenBank/DDBJ databases">
        <title>Updated reference genomes for cyclostephanoid diatoms.</title>
        <authorList>
            <person name="Roberts W.R."/>
            <person name="Alverson A.J."/>
        </authorList>
    </citation>
    <scope>NUCLEOTIDE SEQUENCE [LARGE SCALE GENOMIC DNA]</scope>
    <source>
        <strain evidence="2 3">AJA276-08</strain>
    </source>
</reference>
<accession>A0ABD3QSU8</accession>
<keyword evidence="3" id="KW-1185">Reference proteome</keyword>
<evidence type="ECO:0000313" key="3">
    <source>
        <dbReference type="Proteomes" id="UP001530315"/>
    </source>
</evidence>